<dbReference type="EMBL" id="AWUE01014604">
    <property type="protein sequence ID" value="OMP02658.1"/>
    <property type="molecule type" value="Genomic_DNA"/>
</dbReference>
<evidence type="ECO:0000313" key="1">
    <source>
        <dbReference type="EMBL" id="OMP02658.1"/>
    </source>
</evidence>
<sequence>MASGSAATFSLKLVIDTKGKRVLYDESGKDFVDFVFNILSLPLSTVTRILSKQNMLGCLGDLYGSVETLSDTLMESATRKDALLKPRVVNYAPSASFMVMDDLVVKPLSTASIMSLLAKSSVKDVVAIEEREIQFAINEGLKLLKMCLQSKTVLTDLFLRENVVKNEVNNPLAG</sequence>
<evidence type="ECO:0008006" key="3">
    <source>
        <dbReference type="Google" id="ProtNLM"/>
    </source>
</evidence>
<dbReference type="InterPro" id="IPR007750">
    <property type="entry name" value="DUF674"/>
</dbReference>
<reference evidence="2" key="1">
    <citation type="submission" date="2013-09" db="EMBL/GenBank/DDBJ databases">
        <title>Corchorus olitorius genome sequencing.</title>
        <authorList>
            <person name="Alam M."/>
            <person name="Haque M.S."/>
            <person name="Islam M.S."/>
            <person name="Emdad E.M."/>
            <person name="Islam M.M."/>
            <person name="Ahmed B."/>
            <person name="Halim A."/>
            <person name="Hossen Q.M.M."/>
            <person name="Hossain M.Z."/>
            <person name="Ahmed R."/>
            <person name="Khan M.M."/>
            <person name="Islam R."/>
            <person name="Rashid M.M."/>
            <person name="Khan S.A."/>
            <person name="Rahman M.S."/>
            <person name="Alam M."/>
            <person name="Yahiya A.S."/>
            <person name="Khan M.S."/>
            <person name="Azam M.S."/>
            <person name="Haque T."/>
            <person name="Lashkar M.Z.H."/>
            <person name="Akhand A.I."/>
            <person name="Morshed G."/>
            <person name="Roy S."/>
            <person name="Uddin K.S."/>
            <person name="Rabeya T."/>
            <person name="Hossain A.S."/>
            <person name="Chowdhury A."/>
            <person name="Snigdha A.R."/>
            <person name="Mortoza M.S."/>
            <person name="Matin S.A."/>
            <person name="Hoque S.M.E."/>
            <person name="Islam M.K."/>
            <person name="Roy D.K."/>
            <person name="Haider R."/>
            <person name="Moosa M.M."/>
            <person name="Elias S.M."/>
            <person name="Hasan A.M."/>
            <person name="Jahan S."/>
            <person name="Shafiuddin M."/>
            <person name="Mahmood N."/>
            <person name="Shommy N.S."/>
        </authorList>
    </citation>
    <scope>NUCLEOTIDE SEQUENCE [LARGE SCALE GENOMIC DNA]</scope>
    <source>
        <strain evidence="2">cv. O-4</strain>
    </source>
</reference>
<dbReference type="PANTHER" id="PTHR33103">
    <property type="entry name" value="OS01G0153900 PROTEIN"/>
    <property type="match status" value="1"/>
</dbReference>
<organism evidence="1 2">
    <name type="scientific">Corchorus olitorius</name>
    <dbReference type="NCBI Taxonomy" id="93759"/>
    <lineage>
        <taxon>Eukaryota</taxon>
        <taxon>Viridiplantae</taxon>
        <taxon>Streptophyta</taxon>
        <taxon>Embryophyta</taxon>
        <taxon>Tracheophyta</taxon>
        <taxon>Spermatophyta</taxon>
        <taxon>Magnoliopsida</taxon>
        <taxon>eudicotyledons</taxon>
        <taxon>Gunneridae</taxon>
        <taxon>Pentapetalae</taxon>
        <taxon>rosids</taxon>
        <taxon>malvids</taxon>
        <taxon>Malvales</taxon>
        <taxon>Malvaceae</taxon>
        <taxon>Grewioideae</taxon>
        <taxon>Apeibeae</taxon>
        <taxon>Corchorus</taxon>
    </lineage>
</organism>
<dbReference type="AlphaFoldDB" id="A0A1R3K6Q0"/>
<protein>
    <recommendedName>
        <fullName evidence="3">DUF674 domain-containing protein</fullName>
    </recommendedName>
</protein>
<gene>
    <name evidence="1" type="ORF">COLO4_10939</name>
</gene>
<comment type="caution">
    <text evidence="1">The sequence shown here is derived from an EMBL/GenBank/DDBJ whole genome shotgun (WGS) entry which is preliminary data.</text>
</comment>
<dbReference type="PANTHER" id="PTHR33103:SF19">
    <property type="entry name" value="OS09G0544700 PROTEIN"/>
    <property type="match status" value="1"/>
</dbReference>
<evidence type="ECO:0000313" key="2">
    <source>
        <dbReference type="Proteomes" id="UP000187203"/>
    </source>
</evidence>
<dbReference type="Proteomes" id="UP000187203">
    <property type="component" value="Unassembled WGS sequence"/>
</dbReference>
<proteinExistence type="predicted"/>
<dbReference type="STRING" id="93759.A0A1R3K6Q0"/>
<dbReference type="Pfam" id="PF05056">
    <property type="entry name" value="DUF674"/>
    <property type="match status" value="2"/>
</dbReference>
<name>A0A1R3K6Q0_9ROSI</name>
<accession>A0A1R3K6Q0</accession>
<keyword evidence="2" id="KW-1185">Reference proteome</keyword>
<dbReference type="OrthoDB" id="2014278at2759"/>